<name>A0A3D8K6U8_9BURK</name>
<keyword evidence="2" id="KW-1185">Reference proteome</keyword>
<proteinExistence type="predicted"/>
<sequence>MSAAALFPVNGAVAAQPDTMLQITFNAPPTLGTTGKISVFNATTNVLVDSIDISGAPTKTTNETYGTGGTGFSETDTEVDALAAGVTTLSGSARNVYYTPVTISGNTATIHLHDGKLSPGTRYYVTVDSTVFSGTQGSFSSFSSATAPAWTFTTGPLPTLTVSNTVPANAPSGTTGSVSVTVDASGNGNFNTVQGALDWLMQNCNTGISGAACTSSSVIKTITVDKGAYNELLFVRNMNNLTITGSTSSAADTTVSANNFESYNPGSGGSNTAAGTSNTTEGAVTRRALGGGRSVFLMEGSDLLTLRNFTLQNSHVKQSSYNNQAETLYFNNTKTNGGRFVASHMQFLSAQDTIQTKGWAYFYDDYIAGDVDFLWGNAYAAMFDHSELHTVYDVTAPTTGGYVIQARAYTGYVNTSTSAFIQTPGFVVSNSTLTADSNVPAGSTFLARAGGAEINCTLPAAASAQGSGCDDVAYVDTQIGAHISAGGWLGAAEGASGTELDVSPSTGQTEMAGWREWGSMNSTGGTLSLSGRDTTVGTDTVALTGGTAALDLTNPSVVFAGWNNGAGWTPTP</sequence>
<dbReference type="GO" id="GO:0052689">
    <property type="term" value="F:carboxylic ester hydrolase activity"/>
    <property type="evidence" value="ECO:0007669"/>
    <property type="project" value="TreeGrafter"/>
</dbReference>
<organism evidence="1 2">
    <name type="scientific">Trinickia dinghuensis</name>
    <dbReference type="NCBI Taxonomy" id="2291023"/>
    <lineage>
        <taxon>Bacteria</taxon>
        <taxon>Pseudomonadati</taxon>
        <taxon>Pseudomonadota</taxon>
        <taxon>Betaproteobacteria</taxon>
        <taxon>Burkholderiales</taxon>
        <taxon>Burkholderiaceae</taxon>
        <taxon>Trinickia</taxon>
    </lineage>
</organism>
<evidence type="ECO:0000313" key="1">
    <source>
        <dbReference type="EMBL" id="RDV00793.1"/>
    </source>
</evidence>
<reference evidence="1 2" key="1">
    <citation type="submission" date="2018-08" db="EMBL/GenBank/DDBJ databases">
        <title>Paraburkholderia sp. DHOM06 isolated from forest soil.</title>
        <authorList>
            <person name="Gao Z.-H."/>
            <person name="Qiu L.-H."/>
        </authorList>
    </citation>
    <scope>NUCLEOTIDE SEQUENCE [LARGE SCALE GENOMIC DNA]</scope>
    <source>
        <strain evidence="1 2">DHOM06</strain>
    </source>
</reference>
<dbReference type="PANTHER" id="PTHR31321:SF57">
    <property type="entry name" value="PECTINESTERASE 53-RELATED"/>
    <property type="match status" value="1"/>
</dbReference>
<accession>A0A3D8K6U8</accession>
<dbReference type="SUPFAM" id="SSF51126">
    <property type="entry name" value="Pectin lyase-like"/>
    <property type="match status" value="1"/>
</dbReference>
<dbReference type="Proteomes" id="UP000256838">
    <property type="component" value="Unassembled WGS sequence"/>
</dbReference>
<evidence type="ECO:0000313" key="2">
    <source>
        <dbReference type="Proteomes" id="UP000256838"/>
    </source>
</evidence>
<dbReference type="EMBL" id="QRGA01000001">
    <property type="protein sequence ID" value="RDV00793.1"/>
    <property type="molecule type" value="Genomic_DNA"/>
</dbReference>
<dbReference type="OrthoDB" id="9804661at2"/>
<dbReference type="Gene3D" id="2.160.20.10">
    <property type="entry name" value="Single-stranded right-handed beta-helix, Pectin lyase-like"/>
    <property type="match status" value="1"/>
</dbReference>
<protein>
    <submittedName>
        <fullName evidence="1">Pectate lyase</fullName>
    </submittedName>
</protein>
<keyword evidence="1" id="KW-0456">Lyase</keyword>
<dbReference type="GO" id="GO:0016829">
    <property type="term" value="F:lyase activity"/>
    <property type="evidence" value="ECO:0007669"/>
    <property type="project" value="UniProtKB-KW"/>
</dbReference>
<dbReference type="RefSeq" id="WP_115532064.1">
    <property type="nucleotide sequence ID" value="NZ_QRGA01000001.1"/>
</dbReference>
<gene>
    <name evidence="1" type="ORF">DWV00_03330</name>
</gene>
<dbReference type="PANTHER" id="PTHR31321">
    <property type="entry name" value="ACYL-COA THIOESTER HYDROLASE YBHC-RELATED"/>
    <property type="match status" value="1"/>
</dbReference>
<dbReference type="InterPro" id="IPR012334">
    <property type="entry name" value="Pectin_lyas_fold"/>
</dbReference>
<dbReference type="AlphaFoldDB" id="A0A3D8K6U8"/>
<dbReference type="GO" id="GO:0009279">
    <property type="term" value="C:cell outer membrane"/>
    <property type="evidence" value="ECO:0007669"/>
    <property type="project" value="TreeGrafter"/>
</dbReference>
<dbReference type="InterPro" id="IPR011050">
    <property type="entry name" value="Pectin_lyase_fold/virulence"/>
</dbReference>
<comment type="caution">
    <text evidence="1">The sequence shown here is derived from an EMBL/GenBank/DDBJ whole genome shotgun (WGS) entry which is preliminary data.</text>
</comment>